<dbReference type="Gene3D" id="3.30.700.10">
    <property type="entry name" value="Glycoprotein, Type 4 Pilin"/>
    <property type="match status" value="1"/>
</dbReference>
<keyword evidence="4" id="KW-0472">Membrane</keyword>
<accession>A0A1S1N497</accession>
<dbReference type="RefSeq" id="WP_070993440.1">
    <property type="nucleotide sequence ID" value="NZ_CBCSHD010000011.1"/>
</dbReference>
<dbReference type="PANTHER" id="PTHR30093:SF34">
    <property type="entry name" value="PREPILIN PEPTIDASE-DEPENDENT PROTEIN D"/>
    <property type="match status" value="1"/>
</dbReference>
<dbReference type="InterPro" id="IPR001082">
    <property type="entry name" value="Pilin"/>
</dbReference>
<reference evidence="5 6" key="1">
    <citation type="submission" date="2016-10" db="EMBL/GenBank/DDBJ databases">
        <title>Pseudoalteromonas amylolytica sp. nov., isolated from the surface seawater.</title>
        <authorList>
            <person name="Wu Y.-H."/>
            <person name="Cheng H."/>
            <person name="Jin X.-B."/>
            <person name="Wang C.-S."/>
            <person name="Xu X.-W."/>
        </authorList>
    </citation>
    <scope>NUCLEOTIDE SEQUENCE [LARGE SCALE GENOMIC DNA]</scope>
    <source>
        <strain evidence="5 6">JCM 12483</strain>
    </source>
</reference>
<dbReference type="InterPro" id="IPR012902">
    <property type="entry name" value="N_methyl_site"/>
</dbReference>
<comment type="caution">
    <text evidence="5">The sequence shown here is derived from an EMBL/GenBank/DDBJ whole genome shotgun (WGS) entry which is preliminary data.</text>
</comment>
<keyword evidence="4" id="KW-0812">Transmembrane</keyword>
<evidence type="ECO:0000256" key="1">
    <source>
        <dbReference type="ARBA" id="ARBA00005233"/>
    </source>
</evidence>
<evidence type="ECO:0000256" key="4">
    <source>
        <dbReference type="SAM" id="Phobius"/>
    </source>
</evidence>
<keyword evidence="4" id="KW-1133">Transmembrane helix</keyword>
<dbReference type="GO" id="GO:0009289">
    <property type="term" value="C:pilus"/>
    <property type="evidence" value="ECO:0007669"/>
    <property type="project" value="InterPro"/>
</dbReference>
<dbReference type="Pfam" id="PF00114">
    <property type="entry name" value="Pilin"/>
    <property type="match status" value="1"/>
</dbReference>
<evidence type="ECO:0000313" key="6">
    <source>
        <dbReference type="Proteomes" id="UP000180253"/>
    </source>
</evidence>
<gene>
    <name evidence="5" type="ORF">BIW53_18255</name>
</gene>
<evidence type="ECO:0000313" key="5">
    <source>
        <dbReference type="EMBL" id="OHU94153.1"/>
    </source>
</evidence>
<dbReference type="OrthoDB" id="5918848at2"/>
<dbReference type="NCBIfam" id="TIGR02532">
    <property type="entry name" value="IV_pilin_GFxxxE"/>
    <property type="match status" value="1"/>
</dbReference>
<keyword evidence="2" id="KW-0488">Methylation</keyword>
<keyword evidence="3" id="KW-0281">Fimbrium</keyword>
<name>A0A1S1N497_9GAMM</name>
<dbReference type="InterPro" id="IPR045584">
    <property type="entry name" value="Pilin-like"/>
</dbReference>
<protein>
    <submittedName>
        <fullName evidence="5">Pilin</fullName>
    </submittedName>
</protein>
<dbReference type="GO" id="GO:0007155">
    <property type="term" value="P:cell adhesion"/>
    <property type="evidence" value="ECO:0007669"/>
    <property type="project" value="InterPro"/>
</dbReference>
<dbReference type="PANTHER" id="PTHR30093">
    <property type="entry name" value="GENERAL SECRETION PATHWAY PROTEIN G"/>
    <property type="match status" value="1"/>
</dbReference>
<proteinExistence type="inferred from homology"/>
<dbReference type="PROSITE" id="PS00409">
    <property type="entry name" value="PROKAR_NTER_METHYL"/>
    <property type="match status" value="1"/>
</dbReference>
<sequence>MARQQQGGFTLIELMIVVAIIGILSAVALPAYQDYVARSQASEAVSLSAGAKTALAEYYQINGSFPTENTTPTTTSLGATGTYSKLVVNDGGEIVVTMDENDAVTALQGETFTFTAVTTDNAFKWTCVSSLTDANLVPQGCSATATTTTPTGP</sequence>
<dbReference type="Pfam" id="PF07963">
    <property type="entry name" value="N_methyl"/>
    <property type="match status" value="1"/>
</dbReference>
<dbReference type="AlphaFoldDB" id="A0A1S1N497"/>
<comment type="similarity">
    <text evidence="1 3">Belongs to the N-Me-Phe pilin family.</text>
</comment>
<organism evidence="5 6">
    <name type="scientific">Pseudoalteromonas byunsanensis</name>
    <dbReference type="NCBI Taxonomy" id="327939"/>
    <lineage>
        <taxon>Bacteria</taxon>
        <taxon>Pseudomonadati</taxon>
        <taxon>Pseudomonadota</taxon>
        <taxon>Gammaproteobacteria</taxon>
        <taxon>Alteromonadales</taxon>
        <taxon>Pseudoalteromonadaceae</taxon>
        <taxon>Pseudoalteromonas</taxon>
    </lineage>
</organism>
<dbReference type="STRING" id="327939.BIW53_18255"/>
<keyword evidence="6" id="KW-1185">Reference proteome</keyword>
<feature type="transmembrane region" description="Helical" evidence="4">
    <location>
        <begin position="12"/>
        <end position="32"/>
    </location>
</feature>
<dbReference type="Proteomes" id="UP000180253">
    <property type="component" value="Unassembled WGS sequence"/>
</dbReference>
<evidence type="ECO:0000256" key="2">
    <source>
        <dbReference type="ARBA" id="ARBA00022481"/>
    </source>
</evidence>
<evidence type="ECO:0000256" key="3">
    <source>
        <dbReference type="RuleBase" id="RU000389"/>
    </source>
</evidence>
<dbReference type="EMBL" id="MNAN01000035">
    <property type="protein sequence ID" value="OHU94153.1"/>
    <property type="molecule type" value="Genomic_DNA"/>
</dbReference>
<dbReference type="SUPFAM" id="SSF54523">
    <property type="entry name" value="Pili subunits"/>
    <property type="match status" value="1"/>
</dbReference>